<evidence type="ECO:0000313" key="2">
    <source>
        <dbReference type="Proteomes" id="UP000242791"/>
    </source>
</evidence>
<organism evidence="1 2">
    <name type="scientific">Blastomyces percursus</name>
    <dbReference type="NCBI Taxonomy" id="1658174"/>
    <lineage>
        <taxon>Eukaryota</taxon>
        <taxon>Fungi</taxon>
        <taxon>Dikarya</taxon>
        <taxon>Ascomycota</taxon>
        <taxon>Pezizomycotina</taxon>
        <taxon>Eurotiomycetes</taxon>
        <taxon>Eurotiomycetidae</taxon>
        <taxon>Onygenales</taxon>
        <taxon>Ajellomycetaceae</taxon>
        <taxon>Blastomyces</taxon>
    </lineage>
</organism>
<keyword evidence="2" id="KW-1185">Reference proteome</keyword>
<proteinExistence type="predicted"/>
<evidence type="ECO:0000313" key="1">
    <source>
        <dbReference type="EMBL" id="OJD28137.1"/>
    </source>
</evidence>
<dbReference type="EMBL" id="LGTZ01000032">
    <property type="protein sequence ID" value="OJD28137.1"/>
    <property type="molecule type" value="Genomic_DNA"/>
</dbReference>
<gene>
    <name evidence="1" type="ORF">ACJ73_00462</name>
</gene>
<name>A0A1J9QI29_9EURO</name>
<dbReference type="VEuPathDB" id="FungiDB:ACJ73_00462"/>
<dbReference type="Proteomes" id="UP000242791">
    <property type="component" value="Unassembled WGS sequence"/>
</dbReference>
<sequence length="180" mass="20238">MSDPLNDARAIRVTELMNDFRTIHINIVGLRTEPAPNEQFSEGYAVMNQCLADAQTLLNSSLDIPQIQGLSNEGENVKLDLQRLIIDASARRFQAQKIYLRMAAASRWVLRRTQVLQRQNMSAQHVNDLRAASEALHTELADITDNAVVNDLRSADMRSGYWLGEDPSSSTIQSWILSQN</sequence>
<dbReference type="OrthoDB" id="4510061at2759"/>
<comment type="caution">
    <text evidence="1">The sequence shown here is derived from an EMBL/GenBank/DDBJ whole genome shotgun (WGS) entry which is preliminary data.</text>
</comment>
<protein>
    <submittedName>
        <fullName evidence="1">Uncharacterized protein</fullName>
    </submittedName>
</protein>
<reference evidence="1 2" key="1">
    <citation type="submission" date="2015-08" db="EMBL/GenBank/DDBJ databases">
        <title>Emmonsia species relationships and genome sequence.</title>
        <authorList>
            <person name="Cuomo C.A."/>
            <person name="Schwartz I.S."/>
            <person name="Kenyon C."/>
            <person name="De Hoog G.S."/>
            <person name="Govender N.P."/>
            <person name="Botha A."/>
            <person name="Moreno L."/>
            <person name="De Vries M."/>
            <person name="Munoz J.F."/>
            <person name="Stielow J.B."/>
        </authorList>
    </citation>
    <scope>NUCLEOTIDE SEQUENCE [LARGE SCALE GENOMIC DNA]</scope>
    <source>
        <strain evidence="1 2">EI222</strain>
    </source>
</reference>
<dbReference type="AlphaFoldDB" id="A0A1J9QI29"/>
<accession>A0A1J9QI29</accession>